<dbReference type="EMBL" id="JAELVR010000008">
    <property type="protein sequence ID" value="MBJ6372423.1"/>
    <property type="molecule type" value="Genomic_DNA"/>
</dbReference>
<dbReference type="RefSeq" id="WP_199025301.1">
    <property type="nucleotide sequence ID" value="NZ_JAELVR010000008.1"/>
</dbReference>
<feature type="domain" description="Aldehyde dehydrogenase" evidence="3">
    <location>
        <begin position="218"/>
        <end position="496"/>
    </location>
</feature>
<dbReference type="GO" id="GO:0016620">
    <property type="term" value="F:oxidoreductase activity, acting on the aldehyde or oxo group of donors, NAD or NADP as acceptor"/>
    <property type="evidence" value="ECO:0007669"/>
    <property type="project" value="InterPro"/>
</dbReference>
<dbReference type="InterPro" id="IPR016162">
    <property type="entry name" value="Ald_DH_N"/>
</dbReference>
<dbReference type="Gene3D" id="3.40.309.10">
    <property type="entry name" value="Aldehyde Dehydrogenase, Chain A, domain 2"/>
    <property type="match status" value="1"/>
</dbReference>
<sequence>MKHQSDFTPDLQATYDSDLDALETAKHDWARCSVADRIALLQAVKDALMPVAEGWATTAARKKRLAADSPLAGEEWTSGPYALMGMCNGLMHTLSQIDGKAYLKHLPTRELPNGQTAVRVMPHSIWDRLLLSGVKADIWMQRGVTPANLKNHAATAYDIRPEKRVGKVALVLGAGNIAAISPLDAFQKLFLENQVVMLKMNPVNDYLTDYLRAALKPLIDRDALRIVKGDGEAGAYLTTHPLVEEIHITGARATHDAIVWGTGEEGARNKAAGTPKNPRQITSELGAVCPTIVVPGPWSTADIRFQAEHIATQKLHNSGFNCVAVQSLILPRGWDRTERLMKEVGRVMAEHARREAYYPGAEARMAEFAEHAEGEQKIARGPGVPPCYVADMERGDTEWLREQEVFAPALGVKHLDAENAESYLRDAIAWANDNLYGTLGGNILIHPTTIRQIGRKRFEEILADFRYGTIAINAWTGLGFLLAPVPWGGFAGATLENVESGIGTVHNCFMLDSTERTVIEAPWSPFPRNLLSGRFTLLPRPPWFVTNRRQHKVGRLLTRFQYKPGWLKLPRIFVNALLG</sequence>
<evidence type="ECO:0000256" key="1">
    <source>
        <dbReference type="ARBA" id="ARBA00009986"/>
    </source>
</evidence>
<keyword evidence="2" id="KW-0560">Oxidoreductase</keyword>
<dbReference type="Pfam" id="PF00171">
    <property type="entry name" value="Aldedh"/>
    <property type="match status" value="1"/>
</dbReference>
<organism evidence="4 5">
    <name type="scientific">Sedimentitalea arenosa</name>
    <dbReference type="NCBI Taxonomy" id="2798803"/>
    <lineage>
        <taxon>Bacteria</taxon>
        <taxon>Pseudomonadati</taxon>
        <taxon>Pseudomonadota</taxon>
        <taxon>Alphaproteobacteria</taxon>
        <taxon>Rhodobacterales</taxon>
        <taxon>Paracoccaceae</taxon>
        <taxon>Sedimentitalea</taxon>
    </lineage>
</organism>
<name>A0A8J7IL95_9RHOB</name>
<dbReference type="InterPro" id="IPR016163">
    <property type="entry name" value="Ald_DH_C"/>
</dbReference>
<dbReference type="InterPro" id="IPR015590">
    <property type="entry name" value="Aldehyde_DH_dom"/>
</dbReference>
<keyword evidence="5" id="KW-1185">Reference proteome</keyword>
<evidence type="ECO:0000313" key="5">
    <source>
        <dbReference type="Proteomes" id="UP000619079"/>
    </source>
</evidence>
<dbReference type="SUPFAM" id="SSF53720">
    <property type="entry name" value="ALDH-like"/>
    <property type="match status" value="1"/>
</dbReference>
<dbReference type="PANTHER" id="PTHR42804">
    <property type="entry name" value="ALDEHYDE DEHYDROGENASE"/>
    <property type="match status" value="1"/>
</dbReference>
<dbReference type="AlphaFoldDB" id="A0A8J7IL95"/>
<dbReference type="PANTHER" id="PTHR42804:SF1">
    <property type="entry name" value="ALDEHYDE DEHYDROGENASE-RELATED"/>
    <property type="match status" value="1"/>
</dbReference>
<evidence type="ECO:0000313" key="4">
    <source>
        <dbReference type="EMBL" id="MBJ6372423.1"/>
    </source>
</evidence>
<comment type="similarity">
    <text evidence="1">Belongs to the aldehyde dehydrogenase family.</text>
</comment>
<dbReference type="Gene3D" id="3.40.605.10">
    <property type="entry name" value="Aldehyde Dehydrogenase, Chain A, domain 1"/>
    <property type="match status" value="1"/>
</dbReference>
<evidence type="ECO:0000256" key="2">
    <source>
        <dbReference type="ARBA" id="ARBA00023002"/>
    </source>
</evidence>
<proteinExistence type="inferred from homology"/>
<dbReference type="InterPro" id="IPR016161">
    <property type="entry name" value="Ald_DH/histidinol_DH"/>
</dbReference>
<gene>
    <name evidence="4" type="ORF">JF290_12875</name>
</gene>
<evidence type="ECO:0000259" key="3">
    <source>
        <dbReference type="Pfam" id="PF00171"/>
    </source>
</evidence>
<dbReference type="Proteomes" id="UP000619079">
    <property type="component" value="Unassembled WGS sequence"/>
</dbReference>
<comment type="caution">
    <text evidence="4">The sequence shown here is derived from an EMBL/GenBank/DDBJ whole genome shotgun (WGS) entry which is preliminary data.</text>
</comment>
<accession>A0A8J7IL95</accession>
<reference evidence="4" key="1">
    <citation type="submission" date="2020-12" db="EMBL/GenBank/DDBJ databases">
        <title>Sedimentitalea sp. nov., isolated from sand in Incheon.</title>
        <authorList>
            <person name="Kim W."/>
        </authorList>
    </citation>
    <scope>NUCLEOTIDE SEQUENCE</scope>
    <source>
        <strain evidence="4">CAU 1593</strain>
    </source>
</reference>
<protein>
    <submittedName>
        <fullName evidence="4">Aldehyde dehydrogenase family protein</fullName>
    </submittedName>
</protein>